<dbReference type="Pfam" id="PF06923">
    <property type="entry name" value="GutM"/>
    <property type="match status" value="1"/>
</dbReference>
<proteinExistence type="predicted"/>
<reference evidence="1" key="2">
    <citation type="submission" date="2018-07" db="EMBL/GenBank/DDBJ databases">
        <authorList>
            <consortium name="NCBI Pathogen Detection Project"/>
        </authorList>
    </citation>
    <scope>NUCLEOTIDE SEQUENCE</scope>
    <source>
        <strain evidence="1">287-86</strain>
    </source>
</reference>
<gene>
    <name evidence="1" type="primary">gutM</name>
    <name evidence="1" type="ORF">GND47_000989</name>
</gene>
<dbReference type="PIRSF" id="PIRSF011474">
    <property type="entry name" value="Glucitol_operon_activator"/>
    <property type="match status" value="1"/>
</dbReference>
<accession>A0A735NX11</accession>
<protein>
    <submittedName>
        <fullName evidence="1">Transcriptional regulator GutM</fullName>
    </submittedName>
</protein>
<reference evidence="1" key="1">
    <citation type="journal article" date="2018" name="Genome Biol.">
        <title>SKESA: strategic k-mer extension for scrupulous assemblies.</title>
        <authorList>
            <person name="Souvorov A."/>
            <person name="Agarwala R."/>
            <person name="Lipman D.J."/>
        </authorList>
    </citation>
    <scope>NUCLEOTIDE SEQUENCE</scope>
    <source>
        <strain evidence="1">287-86</strain>
    </source>
</reference>
<dbReference type="NCBIfam" id="NF007592">
    <property type="entry name" value="PRK10234.1"/>
    <property type="match status" value="1"/>
</dbReference>
<comment type="caution">
    <text evidence="1">The sequence shown here is derived from an EMBL/GenBank/DDBJ whole genome shotgun (WGS) entry which is preliminary data.</text>
</comment>
<organism evidence="1">
    <name type="scientific">Salmonella enterica subsp. houtenae serovar 16:z4,z32:-</name>
    <dbReference type="NCBI Taxonomy" id="1307497"/>
    <lineage>
        <taxon>Bacteria</taxon>
        <taxon>Pseudomonadati</taxon>
        <taxon>Pseudomonadota</taxon>
        <taxon>Gammaproteobacteria</taxon>
        <taxon>Enterobacterales</taxon>
        <taxon>Enterobacteriaceae</taxon>
        <taxon>Salmonella</taxon>
    </lineage>
</organism>
<dbReference type="EMBL" id="DAASUE010000004">
    <property type="protein sequence ID" value="HAE7039615.1"/>
    <property type="molecule type" value="Genomic_DNA"/>
</dbReference>
<sequence>MVSTLITVAVIAWCAQLALGGWQIARFNRAFDKLSQQGRVGVGRSSGRFKPRVVVVVALDEQQRVTDALLMKGLTVFARPVKIAAMQGKHLHELRPDVIFPHDSLAQNALSLALKLKHG</sequence>
<evidence type="ECO:0000313" key="1">
    <source>
        <dbReference type="EMBL" id="HAE7039615.1"/>
    </source>
</evidence>
<dbReference type="InterPro" id="IPR009693">
    <property type="entry name" value="Glucitol_operon_activator"/>
</dbReference>
<name>A0A735NX11_SALHO</name>
<dbReference type="AlphaFoldDB" id="A0A735NX11"/>